<proteinExistence type="predicted"/>
<accession>A0A6V7PJ05</accession>
<sequence length="321" mass="35889">MPNLHPLEALFSSVGIGVESLGSFDRSSVRFKYLKEMADDKKDGERASPHGAEWEVVSLTASAYAASPGPRQFDPAGESKDSECVAKEHESSPAMFMSGHFSLPQEKLETPWTETDKKVLQYELSDQNVSSGAKRVDEPDEFYGESCRNKSTDDLHGIKFWDKEQSLSVVDMEFHTESEISRLVDCTQNSTNSEPNDPYCVKQETLADSRIASELKEENEYTGSGLQCESWWKRKMTFLYNNAKEPNAFWSVFVAAALMGLAIVGQRWQREKLQLQQIKLQFKINDEKISCIVGPFSRVKGILVAGGQHGPVIPGEAVFSL</sequence>
<organism evidence="2">
    <name type="scientific">Ananas comosus var. bracteatus</name>
    <name type="common">red pineapple</name>
    <dbReference type="NCBI Taxonomy" id="296719"/>
    <lineage>
        <taxon>Eukaryota</taxon>
        <taxon>Viridiplantae</taxon>
        <taxon>Streptophyta</taxon>
        <taxon>Embryophyta</taxon>
        <taxon>Tracheophyta</taxon>
        <taxon>Spermatophyta</taxon>
        <taxon>Magnoliopsida</taxon>
        <taxon>Liliopsida</taxon>
        <taxon>Poales</taxon>
        <taxon>Bromeliaceae</taxon>
        <taxon>Bromelioideae</taxon>
        <taxon>Ananas</taxon>
    </lineage>
</organism>
<evidence type="ECO:0008006" key="3">
    <source>
        <dbReference type="Google" id="ProtNLM"/>
    </source>
</evidence>
<evidence type="ECO:0000313" key="2">
    <source>
        <dbReference type="EMBL" id="CAD1830787.1"/>
    </source>
</evidence>
<protein>
    <recommendedName>
        <fullName evidence="3">ATG8-interacting protein 1</fullName>
    </recommendedName>
</protein>
<keyword evidence="1" id="KW-1133">Transmembrane helix</keyword>
<evidence type="ECO:0000256" key="1">
    <source>
        <dbReference type="SAM" id="Phobius"/>
    </source>
</evidence>
<dbReference type="PANTHER" id="PTHR34797">
    <property type="entry name" value="ATG8-INTERACTING PROTEIN 2"/>
    <property type="match status" value="1"/>
</dbReference>
<dbReference type="InterPro" id="IPR040304">
    <property type="entry name" value="ATG8-IP-1/2"/>
</dbReference>
<dbReference type="PANTHER" id="PTHR34797:SF4">
    <property type="entry name" value="OS02G0821900 PROTEIN"/>
    <property type="match status" value="1"/>
</dbReference>
<dbReference type="AlphaFoldDB" id="A0A6V7PJ05"/>
<dbReference type="EMBL" id="LR862148">
    <property type="protein sequence ID" value="CAD1830787.1"/>
    <property type="molecule type" value="Genomic_DNA"/>
</dbReference>
<feature type="transmembrane region" description="Helical" evidence="1">
    <location>
        <begin position="248"/>
        <end position="265"/>
    </location>
</feature>
<reference evidence="2" key="1">
    <citation type="submission" date="2020-07" db="EMBL/GenBank/DDBJ databases">
        <authorList>
            <person name="Lin J."/>
        </authorList>
    </citation>
    <scope>NUCLEOTIDE SEQUENCE</scope>
</reference>
<keyword evidence="1" id="KW-0472">Membrane</keyword>
<name>A0A6V7PJ05_ANACO</name>
<keyword evidence="1" id="KW-0812">Transmembrane</keyword>
<gene>
    <name evidence="2" type="ORF">CB5_LOCUS13998</name>
</gene>